<feature type="disulfide bond" evidence="1">
    <location>
        <begin position="161"/>
        <end position="170"/>
    </location>
</feature>
<evidence type="ECO:0000313" key="2">
    <source>
        <dbReference type="EMBL" id="OMO81827.1"/>
    </source>
</evidence>
<dbReference type="AlphaFoldDB" id="A0A1R3IGX4"/>
<feature type="disulfide bond" evidence="1">
    <location>
        <begin position="141"/>
        <end position="157"/>
    </location>
</feature>
<dbReference type="InterPro" id="IPR017949">
    <property type="entry name" value="Thaumatin_CS"/>
</dbReference>
<dbReference type="PROSITE" id="PS00316">
    <property type="entry name" value="THAUMATIN_1"/>
    <property type="match status" value="1"/>
</dbReference>
<feature type="disulfide bond" evidence="1">
    <location>
        <begin position="58"/>
        <end position="67"/>
    </location>
</feature>
<dbReference type="Proteomes" id="UP000188268">
    <property type="component" value="Unassembled WGS sequence"/>
</dbReference>
<proteinExistence type="predicted"/>
<feature type="disulfide bond" evidence="1">
    <location>
        <begin position="128"/>
        <end position="211"/>
    </location>
</feature>
<dbReference type="PROSITE" id="PS51367">
    <property type="entry name" value="THAUMATIN_2"/>
    <property type="match status" value="1"/>
</dbReference>
<dbReference type="CDD" id="cd09218">
    <property type="entry name" value="TLP-PA"/>
    <property type="match status" value="1"/>
</dbReference>
<dbReference type="Pfam" id="PF00314">
    <property type="entry name" value="Thaumatin"/>
    <property type="match status" value="1"/>
</dbReference>
<organism evidence="2 3">
    <name type="scientific">Corchorus capsularis</name>
    <name type="common">Jute</name>
    <dbReference type="NCBI Taxonomy" id="210143"/>
    <lineage>
        <taxon>Eukaryota</taxon>
        <taxon>Viridiplantae</taxon>
        <taxon>Streptophyta</taxon>
        <taxon>Embryophyta</taxon>
        <taxon>Tracheophyta</taxon>
        <taxon>Spermatophyta</taxon>
        <taxon>Magnoliopsida</taxon>
        <taxon>eudicotyledons</taxon>
        <taxon>Gunneridae</taxon>
        <taxon>Pentapetalae</taxon>
        <taxon>rosids</taxon>
        <taxon>malvids</taxon>
        <taxon>Malvales</taxon>
        <taxon>Malvaceae</taxon>
        <taxon>Grewioideae</taxon>
        <taxon>Apeibeae</taxon>
        <taxon>Corchorus</taxon>
    </lineage>
</organism>
<dbReference type="InterPro" id="IPR037176">
    <property type="entry name" value="Osmotin/thaumatin-like_sf"/>
</dbReference>
<dbReference type="Gene3D" id="2.60.110.10">
    <property type="entry name" value="Thaumatin"/>
    <property type="match status" value="1"/>
</dbReference>
<dbReference type="Gramene" id="OMO81827">
    <property type="protein sequence ID" value="OMO81827"/>
    <property type="gene ID" value="CCACVL1_12172"/>
</dbReference>
<feature type="disulfide bond" evidence="1">
    <location>
        <begin position="72"/>
        <end position="79"/>
    </location>
</feature>
<keyword evidence="1" id="KW-1015">Disulfide bond</keyword>
<comment type="caution">
    <text evidence="2">The sequence shown here is derived from an EMBL/GenBank/DDBJ whole genome shotgun (WGS) entry which is preliminary data.</text>
</comment>
<dbReference type="SMART" id="SM00205">
    <property type="entry name" value="THN"/>
    <property type="match status" value="1"/>
</dbReference>
<accession>A0A1R3IGX4</accession>
<dbReference type="PRINTS" id="PR00347">
    <property type="entry name" value="THAUMATIN"/>
</dbReference>
<dbReference type="PANTHER" id="PTHR31048">
    <property type="entry name" value="OS03G0233200 PROTEIN"/>
    <property type="match status" value="1"/>
</dbReference>
<dbReference type="STRING" id="210143.A0A1R3IGX4"/>
<dbReference type="SUPFAM" id="SSF49870">
    <property type="entry name" value="Osmotin, thaumatin-like protein"/>
    <property type="match status" value="1"/>
</dbReference>
<dbReference type="OMA" id="RISCSAN"/>
<dbReference type="OrthoDB" id="430315at2759"/>
<protein>
    <submittedName>
        <fullName evidence="2">Thaumatin</fullName>
    </submittedName>
</protein>
<feature type="disulfide bond" evidence="1">
    <location>
        <begin position="133"/>
        <end position="194"/>
    </location>
</feature>
<evidence type="ECO:0000313" key="3">
    <source>
        <dbReference type="Proteomes" id="UP000188268"/>
    </source>
</evidence>
<reference evidence="2 3" key="1">
    <citation type="submission" date="2013-09" db="EMBL/GenBank/DDBJ databases">
        <title>Corchorus capsularis genome sequencing.</title>
        <authorList>
            <person name="Alam M."/>
            <person name="Haque M.S."/>
            <person name="Islam M.S."/>
            <person name="Emdad E.M."/>
            <person name="Islam M.M."/>
            <person name="Ahmed B."/>
            <person name="Halim A."/>
            <person name="Hossen Q.M.M."/>
            <person name="Hossain M.Z."/>
            <person name="Ahmed R."/>
            <person name="Khan M.M."/>
            <person name="Islam R."/>
            <person name="Rashid M.M."/>
            <person name="Khan S.A."/>
            <person name="Rahman M.S."/>
            <person name="Alam M."/>
        </authorList>
    </citation>
    <scope>NUCLEOTIDE SEQUENCE [LARGE SCALE GENOMIC DNA]</scope>
    <source>
        <strain evidence="3">cv. CVL-1</strain>
        <tissue evidence="2">Whole seedling</tissue>
    </source>
</reference>
<keyword evidence="3" id="KW-1185">Reference proteome</keyword>
<dbReference type="FunFam" id="2.60.110.10:FF:000004">
    <property type="entry name" value="THAUMATIN-LIKE PROTEIN 1"/>
    <property type="match status" value="1"/>
</dbReference>
<feature type="disulfide bond" evidence="1">
    <location>
        <begin position="171"/>
        <end position="181"/>
    </location>
</feature>
<dbReference type="EMBL" id="AWWV01010075">
    <property type="protein sequence ID" value="OMO81827.1"/>
    <property type="molecule type" value="Genomic_DNA"/>
</dbReference>
<sequence length="223" mass="23167">MATLTIKNNCPYTIWPATQTGGGKPQLGKTGFSLASHGKNSINVPATWSGRVWARTGCSTNSGRFVCATADCGSGQVACHGRGGAPPATLAEFTLEGKGGHDTYDISNVDGFNLPLSITPQGGSGPKCTRISCSANINLVCPSQLAVKGSGGNIIGCKSACAAFGKPQYCCTGEYMPRGKCPPTNYSKFFKKQCPQAYSYAQDDSSSTFGCNGGPNYLITFCP</sequence>
<gene>
    <name evidence="2" type="ORF">CCACVL1_12172</name>
</gene>
<feature type="disulfide bond" evidence="1">
    <location>
        <begin position="10"/>
        <end position="222"/>
    </location>
</feature>
<name>A0A1R3IGX4_COCAP</name>
<evidence type="ECO:0000256" key="1">
    <source>
        <dbReference type="PIRSR" id="PIRSR002703-1"/>
    </source>
</evidence>
<dbReference type="InterPro" id="IPR001938">
    <property type="entry name" value="Thaumatin"/>
</dbReference>
<dbReference type="PIRSF" id="PIRSF002703">
    <property type="entry name" value="Thaumatin"/>
    <property type="match status" value="1"/>
</dbReference>